<evidence type="ECO:0000256" key="1">
    <source>
        <dbReference type="SAM" id="MobiDB-lite"/>
    </source>
</evidence>
<feature type="compositionally biased region" description="Basic and acidic residues" evidence="1">
    <location>
        <begin position="673"/>
        <end position="685"/>
    </location>
</feature>
<evidence type="ECO:0000313" key="3">
    <source>
        <dbReference type="EMBL" id="GHP07302.1"/>
    </source>
</evidence>
<keyword evidence="4" id="KW-1185">Reference proteome</keyword>
<dbReference type="OrthoDB" id="2193793at2759"/>
<feature type="signal peptide" evidence="2">
    <location>
        <begin position="1"/>
        <end position="30"/>
    </location>
</feature>
<dbReference type="SUPFAM" id="SSF53756">
    <property type="entry name" value="UDP-Glycosyltransferase/glycogen phosphorylase"/>
    <property type="match status" value="1"/>
</dbReference>
<protein>
    <recommendedName>
        <fullName evidence="5">Glycosyl transferase family 1 domain-containing protein</fullName>
    </recommendedName>
</protein>
<feature type="chain" id="PRO_5033032308" description="Glycosyl transferase family 1 domain-containing protein" evidence="2">
    <location>
        <begin position="31"/>
        <end position="1231"/>
    </location>
</feature>
<gene>
    <name evidence="3" type="ORF">PPROV_000604300</name>
</gene>
<dbReference type="Gene3D" id="3.40.50.2000">
    <property type="entry name" value="Glycogen Phosphorylase B"/>
    <property type="match status" value="1"/>
</dbReference>
<dbReference type="AlphaFoldDB" id="A0A830HKA0"/>
<organism evidence="3 4">
    <name type="scientific">Pycnococcus provasolii</name>
    <dbReference type="NCBI Taxonomy" id="41880"/>
    <lineage>
        <taxon>Eukaryota</taxon>
        <taxon>Viridiplantae</taxon>
        <taxon>Chlorophyta</taxon>
        <taxon>Pseudoscourfieldiophyceae</taxon>
        <taxon>Pseudoscourfieldiales</taxon>
        <taxon>Pycnococcaceae</taxon>
        <taxon>Pycnococcus</taxon>
    </lineage>
</organism>
<dbReference type="Pfam" id="PF13692">
    <property type="entry name" value="Glyco_trans_1_4"/>
    <property type="match status" value="1"/>
</dbReference>
<dbReference type="EMBL" id="BNJQ01000016">
    <property type="protein sequence ID" value="GHP07302.1"/>
    <property type="molecule type" value="Genomic_DNA"/>
</dbReference>
<sequence length="1231" mass="130789">MPALASVVRAMRSLLLAVAALAAGQPACAAASTTTATHILLAHAPGLPSSVLARAVAAVLASAPARNASSSWHLTVLAPGVPPLREFAYGVEAWTDNSGWGDARMTSSNAWATLTARRAVTAAVQDAVGMSARRHVLATRPRVVFGASRDTLGAMVAAHAVATVQGNATAPRNRILLVASHVAVGDTTLATLKLGRGVDAACAPVTTPAGGEVVHSHLAFAPHPSSDFDPRPSGDSVGHHAPFDALEGYPTHAAHATYTSPDGRSDVPSCAGALVLLRPSAVARLAVQLAAYRGADAIAAHVCLSARTNARRCVMMLRAAGSSLDDIDGAAGLALALNRADVGVGEARGVGGSRHFPADLAMLHRHFGTAMERFALGADATAEHVNRTDARTRAGVHYSLECGTGQMLGLTLEAVAFLRALEEATSEEHARHVRIARAHVNATVQALGAMRRRLTASALVLSDRGADIGACLRDLVAIAPAADVRMLRRLTSLSVDMRSHGPAACVLHHDPGRYQAAKQRLPLRLASPPSPPPPPPTPISAPSAWSGSWRSLDASAGFGSLTLDDTNLGDDDDDFLSWREKFRDFDDDVVKDEDEYGVDEEAIPDVAPLRMPPHASSFDALADAWDDGVGSLSDDTGSLSFSSEPELSVEGSLLADSPRFTPLPGADDEPQEAADHEPFWDRPSKLDSFPADYAPPPATSLPSIQLPPPPQDPSSYPSVRLDHDLTSRFSGLLGSSDGGGGGPPQSLPQPPRSAVIYIGRSMYETDTVPSHWPAAAAAHVDEIWTPTEHARRAFAIANVTTRRGSTKAHIVPELIDARLFAPDAVVSAMSVSDDANIAVDVESGDVWTDPLSTHAFGTELRLLSVFKWEVRKGWDVLLRSYYDAFFAESRGAVSLHIRSSVDDSNRQALADFDEAYCTSRVGDNASVVAHCIAELLPRVTLLSLALDSGAMTRLYSSVDAFVLSTRGEGWGRPLHEAMAMGIPSVATAWAGTGELMGCALHDHHVGDQGEDRDATPRRDNHTEKYAALLGVPADATVACAMHRGVPVAFPLPYRLVPMNDKPVRPPPPPLPLSSSSSRVLPSPRRRLMDDDVDSTPASSSLWNVVTSKVWWLVRCACRPLRLCAFGGGGGGGGGGMLLTDHQERFGRDEFHTPSHSSRISYASDDASNHMWAEPSATALTQVLKVLRSRPDLRRRVGRAGRRRVTSERYAPFDVAKAMLHRMDHLVDEHMN</sequence>
<dbReference type="PANTHER" id="PTHR46656:SF3">
    <property type="entry name" value="PUTATIVE-RELATED"/>
    <property type="match status" value="1"/>
</dbReference>
<feature type="compositionally biased region" description="Low complexity" evidence="1">
    <location>
        <begin position="1072"/>
        <end position="1082"/>
    </location>
</feature>
<dbReference type="Proteomes" id="UP000660262">
    <property type="component" value="Unassembled WGS sequence"/>
</dbReference>
<feature type="compositionally biased region" description="Pro residues" evidence="1">
    <location>
        <begin position="693"/>
        <end position="712"/>
    </location>
</feature>
<feature type="region of interest" description="Disordered" evidence="1">
    <location>
        <begin position="1060"/>
        <end position="1096"/>
    </location>
</feature>
<evidence type="ECO:0000256" key="2">
    <source>
        <dbReference type="SAM" id="SignalP"/>
    </source>
</evidence>
<accession>A0A830HKA0</accession>
<evidence type="ECO:0000313" key="4">
    <source>
        <dbReference type="Proteomes" id="UP000660262"/>
    </source>
</evidence>
<name>A0A830HKA0_9CHLO</name>
<feature type="compositionally biased region" description="Polar residues" evidence="1">
    <location>
        <begin position="633"/>
        <end position="645"/>
    </location>
</feature>
<reference evidence="3" key="1">
    <citation type="submission" date="2020-10" db="EMBL/GenBank/DDBJ databases">
        <title>Unveiling of a novel bifunctional photoreceptor, Dualchrome1, isolated from a cosmopolitan green alga.</title>
        <authorList>
            <person name="Suzuki S."/>
            <person name="Kawachi M."/>
        </authorList>
    </citation>
    <scope>NUCLEOTIDE SEQUENCE</scope>
    <source>
        <strain evidence="3">NIES 2893</strain>
    </source>
</reference>
<keyword evidence="2" id="KW-0732">Signal</keyword>
<feature type="region of interest" description="Disordered" evidence="1">
    <location>
        <begin position="629"/>
        <end position="751"/>
    </location>
</feature>
<feature type="compositionally biased region" description="Pro residues" evidence="1">
    <location>
        <begin position="528"/>
        <end position="539"/>
    </location>
</feature>
<comment type="caution">
    <text evidence="3">The sequence shown here is derived from an EMBL/GenBank/DDBJ whole genome shotgun (WGS) entry which is preliminary data.</text>
</comment>
<evidence type="ECO:0008006" key="5">
    <source>
        <dbReference type="Google" id="ProtNLM"/>
    </source>
</evidence>
<dbReference type="PANTHER" id="PTHR46656">
    <property type="entry name" value="PUTATIVE-RELATED"/>
    <property type="match status" value="1"/>
</dbReference>
<feature type="region of interest" description="Disordered" evidence="1">
    <location>
        <begin position="524"/>
        <end position="545"/>
    </location>
</feature>
<proteinExistence type="predicted"/>